<feature type="region of interest" description="Disordered" evidence="1">
    <location>
        <begin position="1"/>
        <end position="22"/>
    </location>
</feature>
<sequence>MVYPEEQIISRNRQPPLSQGHKKCPNVVEQIDRLLREVDYYHFLDTTNVSIKTLGSK</sequence>
<reference evidence="2" key="2">
    <citation type="submission" date="2024-05" db="EMBL/GenBank/DDBJ databases">
        <authorList>
            <person name="Matrishin C.B."/>
            <person name="Kauffman K.M."/>
        </authorList>
    </citation>
    <scope>NUCLEOTIDE SEQUENCE</scope>
</reference>
<name>A0AAT9JDV8_9CAUD</name>
<evidence type="ECO:0000313" key="2">
    <source>
        <dbReference type="EMBL" id="DBA55809.1"/>
    </source>
</evidence>
<proteinExistence type="predicted"/>
<dbReference type="EMBL" id="BK068104">
    <property type="protein sequence ID" value="DBA55809.1"/>
    <property type="molecule type" value="Genomic_DNA"/>
</dbReference>
<protein>
    <submittedName>
        <fullName evidence="2">Uncharacterized protein</fullName>
    </submittedName>
</protein>
<organism evidence="2">
    <name type="scientific">Porphyromonas phage phage023a_KCOM2797</name>
    <dbReference type="NCBI Taxonomy" id="3154113"/>
    <lineage>
        <taxon>Viruses</taxon>
        <taxon>Duplodnaviria</taxon>
        <taxon>Heunggongvirae</taxon>
        <taxon>Uroviricota</taxon>
        <taxon>Caudoviricetes</taxon>
        <taxon>Nixviridae</taxon>
        <taxon>Schifferlevirus</taxon>
        <taxon>Schifferlevirus pging00P</taxon>
    </lineage>
</organism>
<accession>A0AAT9JDV8</accession>
<evidence type="ECO:0000256" key="1">
    <source>
        <dbReference type="SAM" id="MobiDB-lite"/>
    </source>
</evidence>
<reference evidence="2" key="1">
    <citation type="journal article" date="2023" name="Microbiome">
        <title>Phages are unrecognized players in the ecology of the oral pathogen Porphyromonas gingivalis.</title>
        <authorList>
            <person name="Matrishin C.B."/>
            <person name="Haase E.M."/>
            <person name="Dewhirst F.E."/>
            <person name="Mark Welch J.L."/>
            <person name="Miranda-Sanchez F."/>
            <person name="Chen T."/>
            <person name="MacFarland D.C."/>
            <person name="Kauffman K.M."/>
        </authorList>
    </citation>
    <scope>NUCLEOTIDE SEQUENCE</scope>
</reference>